<dbReference type="PANTHER" id="PTHR40079:SF4">
    <property type="entry name" value="GH26 DOMAIN-CONTAINING PROTEIN-RELATED"/>
    <property type="match status" value="1"/>
</dbReference>
<feature type="active site" description="Nucleophile" evidence="4">
    <location>
        <position position="289"/>
    </location>
</feature>
<gene>
    <name evidence="7" type="ORF">G3T37_05025</name>
</gene>
<dbReference type="GO" id="GO:0006080">
    <property type="term" value="P:substituted mannan metabolic process"/>
    <property type="evidence" value="ECO:0007669"/>
    <property type="project" value="InterPro"/>
</dbReference>
<dbReference type="Proteomes" id="UP000479756">
    <property type="component" value="Unassembled WGS sequence"/>
</dbReference>
<feature type="active site" description="Proton donor" evidence="4">
    <location>
        <position position="188"/>
    </location>
</feature>
<dbReference type="EMBL" id="JAAGWZ010000001">
    <property type="protein sequence ID" value="NEM90713.1"/>
    <property type="molecule type" value="Genomic_DNA"/>
</dbReference>
<dbReference type="InterPro" id="IPR000805">
    <property type="entry name" value="Glyco_hydro_26"/>
</dbReference>
<keyword evidence="5" id="KW-0812">Transmembrane</keyword>
<dbReference type="SUPFAM" id="SSF51445">
    <property type="entry name" value="(Trans)glycosidases"/>
    <property type="match status" value="1"/>
</dbReference>
<dbReference type="PROSITE" id="PS51764">
    <property type="entry name" value="GH26"/>
    <property type="match status" value="1"/>
</dbReference>
<keyword evidence="8" id="KW-1185">Reference proteome</keyword>
<feature type="transmembrane region" description="Helical" evidence="5">
    <location>
        <begin position="25"/>
        <end position="47"/>
    </location>
</feature>
<reference evidence="7 8" key="1">
    <citation type="journal article" date="2014" name="Int. J. Syst. Evol. Microbiol.">
        <title>Description of Galbitalea soli gen. nov., sp. nov., and Frondihabitans sucicola sp. nov.</title>
        <authorList>
            <person name="Kim S.J."/>
            <person name="Lim J.M."/>
            <person name="Ahn J.H."/>
            <person name="Weon H.Y."/>
            <person name="Hamada M."/>
            <person name="Suzuki K."/>
            <person name="Ahn T.Y."/>
            <person name="Kwon S.W."/>
        </authorList>
    </citation>
    <scope>NUCLEOTIDE SEQUENCE [LARGE SCALE GENOMIC DNA]</scope>
    <source>
        <strain evidence="7 8">NBRC 108727</strain>
    </source>
</reference>
<evidence type="ECO:0000256" key="5">
    <source>
        <dbReference type="SAM" id="Phobius"/>
    </source>
</evidence>
<dbReference type="InterPro" id="IPR017853">
    <property type="entry name" value="GH"/>
</dbReference>
<keyword evidence="2 4" id="KW-0378">Hydrolase</keyword>
<comment type="similarity">
    <text evidence="1 4">Belongs to the glycosyl hydrolase 26 family.</text>
</comment>
<evidence type="ECO:0000256" key="3">
    <source>
        <dbReference type="ARBA" id="ARBA00023295"/>
    </source>
</evidence>
<name>A0A7C9PM49_9MICO</name>
<dbReference type="InterPro" id="IPR022790">
    <property type="entry name" value="GH26_dom"/>
</dbReference>
<dbReference type="PANTHER" id="PTHR40079">
    <property type="entry name" value="MANNAN ENDO-1,4-BETA-MANNOSIDASE E-RELATED"/>
    <property type="match status" value="1"/>
</dbReference>
<organism evidence="7 8">
    <name type="scientific">Galbitalea soli</name>
    <dbReference type="NCBI Taxonomy" id="1268042"/>
    <lineage>
        <taxon>Bacteria</taxon>
        <taxon>Bacillati</taxon>
        <taxon>Actinomycetota</taxon>
        <taxon>Actinomycetes</taxon>
        <taxon>Micrococcales</taxon>
        <taxon>Microbacteriaceae</taxon>
        <taxon>Galbitalea</taxon>
    </lineage>
</organism>
<feature type="domain" description="GH26" evidence="6">
    <location>
        <begin position="54"/>
        <end position="357"/>
    </location>
</feature>
<evidence type="ECO:0000313" key="8">
    <source>
        <dbReference type="Proteomes" id="UP000479756"/>
    </source>
</evidence>
<evidence type="ECO:0000256" key="1">
    <source>
        <dbReference type="ARBA" id="ARBA00007754"/>
    </source>
</evidence>
<evidence type="ECO:0000259" key="6">
    <source>
        <dbReference type="PROSITE" id="PS51764"/>
    </source>
</evidence>
<evidence type="ECO:0000256" key="4">
    <source>
        <dbReference type="PROSITE-ProRule" id="PRU01100"/>
    </source>
</evidence>
<evidence type="ECO:0000256" key="2">
    <source>
        <dbReference type="ARBA" id="ARBA00022801"/>
    </source>
</evidence>
<dbReference type="AlphaFoldDB" id="A0A7C9PM49"/>
<dbReference type="RefSeq" id="WP_163472331.1">
    <property type="nucleotide sequence ID" value="NZ_JAAGWZ010000001.1"/>
</dbReference>
<protein>
    <recommendedName>
        <fullName evidence="6">GH26 domain-containing protein</fullName>
    </recommendedName>
</protein>
<keyword evidence="3 4" id="KW-0326">Glycosidase</keyword>
<sequence>MPSAGRGAWIARAGRRLRRAPRVGAIPAAGLVVVAIAAAALLGGALIRGVPPPTGPAAPHPALARAPLGATARWGATFDPDAPLATAITEAESAVHRHIDIVGRFISWTWPTPVQKSVIDRLRAISSPTRTVMITWQPGEHAGVGPGTTPGTGLLQRIAAGREDAAAIGFLRQLADFRGPVVIRFAHEMNGSWYPWSGDPAHYVAAWSRIHGLVARFAPAARMAWSVNNVDQPAANRFERYWPGAAQVDMIGLDGYNCLAGWQSPAQVFARAYARLLALAPTTPLWITETASCESSPAVPGSADSSKAAWITGLLGSRELPRVTAVVWFDRDKEYDWRISSTPAAAAALRRALAVQP</sequence>
<accession>A0A7C9PM49</accession>
<proteinExistence type="inferred from homology"/>
<comment type="caution">
    <text evidence="7">The sequence shown here is derived from an EMBL/GenBank/DDBJ whole genome shotgun (WGS) entry which is preliminary data.</text>
</comment>
<keyword evidence="5" id="KW-0472">Membrane</keyword>
<dbReference type="GO" id="GO:0016985">
    <property type="term" value="F:mannan endo-1,4-beta-mannosidase activity"/>
    <property type="evidence" value="ECO:0007669"/>
    <property type="project" value="InterPro"/>
</dbReference>
<dbReference type="Pfam" id="PF02156">
    <property type="entry name" value="Glyco_hydro_26"/>
    <property type="match status" value="1"/>
</dbReference>
<evidence type="ECO:0000313" key="7">
    <source>
        <dbReference type="EMBL" id="NEM90713.1"/>
    </source>
</evidence>
<dbReference type="Gene3D" id="3.20.20.80">
    <property type="entry name" value="Glycosidases"/>
    <property type="match status" value="1"/>
</dbReference>
<keyword evidence="5" id="KW-1133">Transmembrane helix</keyword>